<sequence>MISAGSSERESRKNSMHLEGFSVPEQSSLTMSVALVMEFSCILRSNLVENIVGNEGNDASGEGDGAVVGEEEASSMAMEGSAVDVGEDELVVVRSLETLPEGGEKSASSEGDMAGLPSAEDDDDKDGEADESSVEEEEGEGAMSWDMEMERR</sequence>
<dbReference type="AlphaFoldDB" id="A0AAV0PWG8"/>
<protein>
    <submittedName>
        <fullName evidence="2">Uncharacterized protein</fullName>
    </submittedName>
</protein>
<accession>A0AAV0PWG8</accession>
<name>A0AAV0PWG8_9ROSI</name>
<reference evidence="2" key="1">
    <citation type="submission" date="2022-08" db="EMBL/GenBank/DDBJ databases">
        <authorList>
            <person name="Gutierrez-Valencia J."/>
        </authorList>
    </citation>
    <scope>NUCLEOTIDE SEQUENCE</scope>
</reference>
<feature type="non-terminal residue" evidence="2">
    <location>
        <position position="152"/>
    </location>
</feature>
<feature type="compositionally biased region" description="Acidic residues" evidence="1">
    <location>
        <begin position="119"/>
        <end position="140"/>
    </location>
</feature>
<dbReference type="EMBL" id="CAMGYJ010000009">
    <property type="protein sequence ID" value="CAI0474692.1"/>
    <property type="molecule type" value="Genomic_DNA"/>
</dbReference>
<evidence type="ECO:0000313" key="2">
    <source>
        <dbReference type="EMBL" id="CAI0474692.1"/>
    </source>
</evidence>
<gene>
    <name evidence="2" type="ORF">LITE_LOCUS40151</name>
</gene>
<keyword evidence="3" id="KW-1185">Reference proteome</keyword>
<feature type="region of interest" description="Disordered" evidence="1">
    <location>
        <begin position="53"/>
        <end position="152"/>
    </location>
</feature>
<comment type="caution">
    <text evidence="2">The sequence shown here is derived from an EMBL/GenBank/DDBJ whole genome shotgun (WGS) entry which is preliminary data.</text>
</comment>
<proteinExistence type="predicted"/>
<evidence type="ECO:0000313" key="3">
    <source>
        <dbReference type="Proteomes" id="UP001154282"/>
    </source>
</evidence>
<evidence type="ECO:0000256" key="1">
    <source>
        <dbReference type="SAM" id="MobiDB-lite"/>
    </source>
</evidence>
<organism evidence="2 3">
    <name type="scientific">Linum tenue</name>
    <dbReference type="NCBI Taxonomy" id="586396"/>
    <lineage>
        <taxon>Eukaryota</taxon>
        <taxon>Viridiplantae</taxon>
        <taxon>Streptophyta</taxon>
        <taxon>Embryophyta</taxon>
        <taxon>Tracheophyta</taxon>
        <taxon>Spermatophyta</taxon>
        <taxon>Magnoliopsida</taxon>
        <taxon>eudicotyledons</taxon>
        <taxon>Gunneridae</taxon>
        <taxon>Pentapetalae</taxon>
        <taxon>rosids</taxon>
        <taxon>fabids</taxon>
        <taxon>Malpighiales</taxon>
        <taxon>Linaceae</taxon>
        <taxon>Linum</taxon>
    </lineage>
</organism>
<dbReference type="Proteomes" id="UP001154282">
    <property type="component" value="Unassembled WGS sequence"/>
</dbReference>